<evidence type="ECO:0000313" key="1">
    <source>
        <dbReference type="EMBL" id="MCD9641345.1"/>
    </source>
</evidence>
<protein>
    <submittedName>
        <fullName evidence="1">Uncharacterized protein</fullName>
    </submittedName>
</protein>
<accession>A0ABS8V2G9</accession>
<dbReference type="EMBL" id="JACEIK010003337">
    <property type="protein sequence ID" value="MCD9641345.1"/>
    <property type="molecule type" value="Genomic_DNA"/>
</dbReference>
<evidence type="ECO:0000313" key="2">
    <source>
        <dbReference type="Proteomes" id="UP000823775"/>
    </source>
</evidence>
<name>A0ABS8V2G9_DATST</name>
<keyword evidence="2" id="KW-1185">Reference proteome</keyword>
<gene>
    <name evidence="1" type="ORF">HAX54_027499</name>
</gene>
<feature type="non-terminal residue" evidence="1">
    <location>
        <position position="60"/>
    </location>
</feature>
<proteinExistence type="predicted"/>
<dbReference type="Proteomes" id="UP000823775">
    <property type="component" value="Unassembled WGS sequence"/>
</dbReference>
<comment type="caution">
    <text evidence="1">The sequence shown here is derived from an EMBL/GenBank/DDBJ whole genome shotgun (WGS) entry which is preliminary data.</text>
</comment>
<feature type="non-terminal residue" evidence="1">
    <location>
        <position position="1"/>
    </location>
</feature>
<organism evidence="1 2">
    <name type="scientific">Datura stramonium</name>
    <name type="common">Jimsonweed</name>
    <name type="synonym">Common thornapple</name>
    <dbReference type="NCBI Taxonomy" id="4076"/>
    <lineage>
        <taxon>Eukaryota</taxon>
        <taxon>Viridiplantae</taxon>
        <taxon>Streptophyta</taxon>
        <taxon>Embryophyta</taxon>
        <taxon>Tracheophyta</taxon>
        <taxon>Spermatophyta</taxon>
        <taxon>Magnoliopsida</taxon>
        <taxon>eudicotyledons</taxon>
        <taxon>Gunneridae</taxon>
        <taxon>Pentapetalae</taxon>
        <taxon>asterids</taxon>
        <taxon>lamiids</taxon>
        <taxon>Solanales</taxon>
        <taxon>Solanaceae</taxon>
        <taxon>Solanoideae</taxon>
        <taxon>Datureae</taxon>
        <taxon>Datura</taxon>
    </lineage>
</organism>
<sequence length="60" mass="7156">TQRLRVLRKTKLLWNAKLNLKLFFGADFPIVKCDLDMSHLESYMFVLKEEEKLLTLKETV</sequence>
<reference evidence="1 2" key="1">
    <citation type="journal article" date="2021" name="BMC Genomics">
        <title>Datura genome reveals duplications of psychoactive alkaloid biosynthetic genes and high mutation rate following tissue culture.</title>
        <authorList>
            <person name="Rajewski A."/>
            <person name="Carter-House D."/>
            <person name="Stajich J."/>
            <person name="Litt A."/>
        </authorList>
    </citation>
    <scope>NUCLEOTIDE SEQUENCE [LARGE SCALE GENOMIC DNA]</scope>
    <source>
        <strain evidence="1">AR-01</strain>
    </source>
</reference>